<dbReference type="EMBL" id="LDSI01000014">
    <property type="protein sequence ID" value="KTS97603.1"/>
    <property type="molecule type" value="Genomic_DNA"/>
</dbReference>
<dbReference type="RefSeq" id="WP_058708751.1">
    <property type="nucleotide sequence ID" value="NZ_LDSI01000014.1"/>
</dbReference>
<proteinExistence type="predicted"/>
<dbReference type="Pfam" id="PF26636">
    <property type="entry name" value="DUF8209"/>
    <property type="match status" value="1"/>
</dbReference>
<comment type="caution">
    <text evidence="1">The sequence shown here is derived from an EMBL/GenBank/DDBJ whole genome shotgun (WGS) entry which is preliminary data.</text>
</comment>
<dbReference type="Proteomes" id="UP000072520">
    <property type="component" value="Unassembled WGS sequence"/>
</dbReference>
<protein>
    <submittedName>
        <fullName evidence="1">Membrane protein</fullName>
    </submittedName>
</protein>
<evidence type="ECO:0000313" key="1">
    <source>
        <dbReference type="EMBL" id="KTS97603.1"/>
    </source>
</evidence>
<gene>
    <name evidence="1" type="ORF">RSA13_10905</name>
</gene>
<accession>A0AB34VH17</accession>
<evidence type="ECO:0000313" key="2">
    <source>
        <dbReference type="Proteomes" id="UP000072520"/>
    </source>
</evidence>
<sequence length="152" mass="16984">MDTTEEINGTYFYAGRPNLTAGELFFMIFCEEVAAQLGVDDLGAIVAILSGRNVLTTRAKPRDAEKGTSYASRAARRVFRTAKFPFGIQLPTVVGGYPPWTARIRWTHKLSTFIGRAVPVVGWVILTRDVADISFHTVNRYNTIARAEDKLW</sequence>
<dbReference type="AlphaFoldDB" id="A0AB34VH17"/>
<organism evidence="1 2">
    <name type="scientific">Pantoea stewartii</name>
    <dbReference type="NCBI Taxonomy" id="66269"/>
    <lineage>
        <taxon>Bacteria</taxon>
        <taxon>Pseudomonadati</taxon>
        <taxon>Pseudomonadota</taxon>
        <taxon>Gammaproteobacteria</taxon>
        <taxon>Enterobacterales</taxon>
        <taxon>Erwiniaceae</taxon>
        <taxon>Pantoea</taxon>
    </lineage>
</organism>
<name>A0AB34VH17_9GAMM</name>
<reference evidence="1 2" key="1">
    <citation type="journal article" date="2016" name="Front. Microbiol.">
        <title>Genomic Resource of Rice Seed Associated Bacteria.</title>
        <authorList>
            <person name="Midha S."/>
            <person name="Bansal K."/>
            <person name="Sharma S."/>
            <person name="Kumar N."/>
            <person name="Patil P.P."/>
            <person name="Chaudhry V."/>
            <person name="Patil P.B."/>
        </authorList>
    </citation>
    <scope>NUCLEOTIDE SEQUENCE [LARGE SCALE GENOMIC DNA]</scope>
    <source>
        <strain evidence="1 2">RSA13</strain>
    </source>
</reference>
<dbReference type="InterPro" id="IPR058064">
    <property type="entry name" value="STM2901-like"/>
</dbReference>
<dbReference type="InterPro" id="IPR058522">
    <property type="entry name" value="DUF8209"/>
</dbReference>
<dbReference type="NCBIfam" id="NF045926">
    <property type="entry name" value="STM2901_fam"/>
    <property type="match status" value="1"/>
</dbReference>